<keyword evidence="3 6" id="KW-0479">Metal-binding</keyword>
<feature type="domain" description="Cytochrome c" evidence="7">
    <location>
        <begin position="98"/>
        <end position="237"/>
    </location>
</feature>
<evidence type="ECO:0000256" key="1">
    <source>
        <dbReference type="ARBA" id="ARBA00004196"/>
    </source>
</evidence>
<dbReference type="RefSeq" id="WP_203168918.1">
    <property type="nucleotide sequence ID" value="NZ_JAEVLS010000004.1"/>
</dbReference>
<protein>
    <recommendedName>
        <fullName evidence="7">Cytochrome c domain-containing protein</fullName>
    </recommendedName>
</protein>
<keyword evidence="2 6" id="KW-0349">Heme</keyword>
<accession>A0ABS1X0R1</accession>
<sequence>MDRSAGVNSTPSSSLFFRILRHTRIVLIGAGCAAMCWAANTPAQNNGPGGGSPTAITTIRTPQQARALGLDSLRRAVRNDKGVPLPRQLDEFVKNRKVAVQLGKALFWDMQLGSDGLMACASCHYHAGADVRTKNQFNPDRLTVVDDRIDDVIGYYLAPINADLNFETRQPNEKITREDFPLIKSIEQYYRAPDGRVLPGNNNSNDIISSMGTLFTFFDGVRPGSVFDAGTLLPDPTWHVGGRNVRRVEPRNAPSVINAVFNFTNFWDGRANPHFNGKSAFGAQDLRARVYVNRAGQGLVQEIVALDNASLASQAMDAPVSFVEMSYGSPAHGNARSLAEIGVKLLRRSPEGKRLVPLGLQRVHRLDSVLGPLSNVTAHGLKTSYESLIKRAFHERYWNSPDMIALPTPSVDSFTQMEANFGLFFGLAVALYESTLVSDLTPFDLWMETGLFNYGFGKQELAGLNLFVNEGKCIDCHAGPELTKASVREAQSGKGVIRAMAMGQGVALYDVGFYNIGVTPATDDLGRGGNDLNGYPLAYSRQALFERLELLPMTFPIIGNDQLLATDEDLGSDVCQDANNNGVCEPSEPILPAFQRIAVDGAFKTPGLRNVELTGPYFHNGGVATLRQVVQFYNRGGNFCRLNGRELDKSIVPLGLSAAQEQQLVAFMLSLTDARVKHRMAPFDHPELRLAEDGFDTDGRIQIEAVGAFGSWQPLQTFLDLDPNDAIFTPIGECTPAQ</sequence>
<dbReference type="PANTHER" id="PTHR30600">
    <property type="entry name" value="CYTOCHROME C PEROXIDASE-RELATED"/>
    <property type="match status" value="1"/>
</dbReference>
<dbReference type="EMBL" id="JAEVLS010000004">
    <property type="protein sequence ID" value="MBM0106803.1"/>
    <property type="molecule type" value="Genomic_DNA"/>
</dbReference>
<comment type="subcellular location">
    <subcellularLocation>
        <location evidence="1">Cell envelope</location>
    </subcellularLocation>
</comment>
<gene>
    <name evidence="8" type="ORF">JM946_18880</name>
</gene>
<dbReference type="InterPro" id="IPR009056">
    <property type="entry name" value="Cyt_c-like_dom"/>
</dbReference>
<dbReference type="Pfam" id="PF03150">
    <property type="entry name" value="CCP_MauG"/>
    <property type="match status" value="1"/>
</dbReference>
<organism evidence="8 9">
    <name type="scientific">Steroidobacter gossypii</name>
    <dbReference type="NCBI Taxonomy" id="2805490"/>
    <lineage>
        <taxon>Bacteria</taxon>
        <taxon>Pseudomonadati</taxon>
        <taxon>Pseudomonadota</taxon>
        <taxon>Gammaproteobacteria</taxon>
        <taxon>Steroidobacterales</taxon>
        <taxon>Steroidobacteraceae</taxon>
        <taxon>Steroidobacter</taxon>
    </lineage>
</organism>
<comment type="caution">
    <text evidence="8">The sequence shown here is derived from an EMBL/GenBank/DDBJ whole genome shotgun (WGS) entry which is preliminary data.</text>
</comment>
<evidence type="ECO:0000256" key="3">
    <source>
        <dbReference type="ARBA" id="ARBA00022723"/>
    </source>
</evidence>
<reference evidence="8 9" key="1">
    <citation type="journal article" date="2021" name="Int. J. Syst. Evol. Microbiol.">
        <title>Steroidobacter gossypii sp. nov., isolated from soil of cotton cropping field.</title>
        <authorList>
            <person name="Huang R."/>
            <person name="Yang S."/>
            <person name="Zhen C."/>
            <person name="Liu W."/>
        </authorList>
    </citation>
    <scope>NUCLEOTIDE SEQUENCE [LARGE SCALE GENOMIC DNA]</scope>
    <source>
        <strain evidence="8 9">S1-65</strain>
    </source>
</reference>
<evidence type="ECO:0000313" key="8">
    <source>
        <dbReference type="EMBL" id="MBM0106803.1"/>
    </source>
</evidence>
<proteinExistence type="predicted"/>
<evidence type="ECO:0000256" key="2">
    <source>
        <dbReference type="ARBA" id="ARBA00022617"/>
    </source>
</evidence>
<evidence type="ECO:0000256" key="5">
    <source>
        <dbReference type="ARBA" id="ARBA00023004"/>
    </source>
</evidence>
<dbReference type="PROSITE" id="PS51007">
    <property type="entry name" value="CYTC"/>
    <property type="match status" value="1"/>
</dbReference>
<keyword evidence="4" id="KW-0560">Oxidoreductase</keyword>
<name>A0ABS1X0R1_9GAMM</name>
<evidence type="ECO:0000259" key="7">
    <source>
        <dbReference type="PROSITE" id="PS51007"/>
    </source>
</evidence>
<dbReference type="Proteomes" id="UP000661077">
    <property type="component" value="Unassembled WGS sequence"/>
</dbReference>
<keyword evidence="9" id="KW-1185">Reference proteome</keyword>
<evidence type="ECO:0000313" key="9">
    <source>
        <dbReference type="Proteomes" id="UP000661077"/>
    </source>
</evidence>
<dbReference type="InterPro" id="IPR051395">
    <property type="entry name" value="Cytochrome_c_Peroxidase/MauG"/>
</dbReference>
<keyword evidence="5 6" id="KW-0408">Iron</keyword>
<dbReference type="Gene3D" id="1.10.760.10">
    <property type="entry name" value="Cytochrome c-like domain"/>
    <property type="match status" value="2"/>
</dbReference>
<dbReference type="InterPro" id="IPR036909">
    <property type="entry name" value="Cyt_c-like_dom_sf"/>
</dbReference>
<evidence type="ECO:0000256" key="6">
    <source>
        <dbReference type="PROSITE-ProRule" id="PRU00433"/>
    </source>
</evidence>
<dbReference type="InterPro" id="IPR004852">
    <property type="entry name" value="Di-haem_cyt_c_peroxidsae"/>
</dbReference>
<evidence type="ECO:0000256" key="4">
    <source>
        <dbReference type="ARBA" id="ARBA00023002"/>
    </source>
</evidence>
<dbReference type="SUPFAM" id="SSF46626">
    <property type="entry name" value="Cytochrome c"/>
    <property type="match status" value="2"/>
</dbReference>